<dbReference type="SUPFAM" id="SSF56436">
    <property type="entry name" value="C-type lectin-like"/>
    <property type="match status" value="3"/>
</dbReference>
<dbReference type="STRING" id="30732.ENSOMEP00000019992"/>
<protein>
    <recommendedName>
        <fullName evidence="1">C-type lectin domain-containing protein</fullName>
    </recommendedName>
</protein>
<feature type="domain" description="C-type lectin" evidence="1">
    <location>
        <begin position="40"/>
        <end position="153"/>
    </location>
</feature>
<dbReference type="PaxDb" id="30732-ENSOMEP00000019992"/>
<name>A0A3B3CQ56_ORYME</name>
<reference evidence="2" key="1">
    <citation type="submission" date="2025-08" db="UniProtKB">
        <authorList>
            <consortium name="Ensembl"/>
        </authorList>
    </citation>
    <scope>IDENTIFICATION</scope>
</reference>
<dbReference type="GeneTree" id="ENSGT01100000263473"/>
<organism evidence="2 3">
    <name type="scientific">Oryzias melastigma</name>
    <name type="common">Marine medaka</name>
    <dbReference type="NCBI Taxonomy" id="30732"/>
    <lineage>
        <taxon>Eukaryota</taxon>
        <taxon>Metazoa</taxon>
        <taxon>Chordata</taxon>
        <taxon>Craniata</taxon>
        <taxon>Vertebrata</taxon>
        <taxon>Euteleostomi</taxon>
        <taxon>Actinopterygii</taxon>
        <taxon>Neopterygii</taxon>
        <taxon>Teleostei</taxon>
        <taxon>Neoteleostei</taxon>
        <taxon>Acanthomorphata</taxon>
        <taxon>Ovalentaria</taxon>
        <taxon>Atherinomorphae</taxon>
        <taxon>Beloniformes</taxon>
        <taxon>Adrianichthyidae</taxon>
        <taxon>Oryziinae</taxon>
        <taxon>Oryzias</taxon>
    </lineage>
</organism>
<dbReference type="InterPro" id="IPR016187">
    <property type="entry name" value="CTDL_fold"/>
</dbReference>
<dbReference type="PANTHER" id="PTHR45784">
    <property type="entry name" value="C-TYPE LECTIN DOMAIN FAMILY 20 MEMBER A-RELATED"/>
    <property type="match status" value="1"/>
</dbReference>
<evidence type="ECO:0000313" key="3">
    <source>
        <dbReference type="Proteomes" id="UP000261560"/>
    </source>
</evidence>
<dbReference type="PROSITE" id="PS50041">
    <property type="entry name" value="C_TYPE_LECTIN_2"/>
    <property type="match status" value="3"/>
</dbReference>
<dbReference type="OMA" id="FEAWNEC"/>
<feature type="domain" description="C-type lectin" evidence="1">
    <location>
        <begin position="271"/>
        <end position="385"/>
    </location>
</feature>
<dbReference type="SMART" id="SM00034">
    <property type="entry name" value="CLECT"/>
    <property type="match status" value="2"/>
</dbReference>
<dbReference type="InterPro" id="IPR001304">
    <property type="entry name" value="C-type_lectin-like"/>
</dbReference>
<reference evidence="2" key="2">
    <citation type="submission" date="2025-09" db="UniProtKB">
        <authorList>
            <consortium name="Ensembl"/>
        </authorList>
    </citation>
    <scope>IDENTIFICATION</scope>
</reference>
<dbReference type="InterPro" id="IPR016186">
    <property type="entry name" value="C-type_lectin-like/link_sf"/>
</dbReference>
<evidence type="ECO:0000259" key="1">
    <source>
        <dbReference type="PROSITE" id="PS50041"/>
    </source>
</evidence>
<dbReference type="PANTHER" id="PTHR45784:SF3">
    <property type="entry name" value="C-TYPE LECTIN DOMAIN FAMILY 4 MEMBER K-LIKE-RELATED"/>
    <property type="match status" value="1"/>
</dbReference>
<dbReference type="CDD" id="cd00037">
    <property type="entry name" value="CLECT"/>
    <property type="match status" value="1"/>
</dbReference>
<dbReference type="Proteomes" id="UP000261560">
    <property type="component" value="Unplaced"/>
</dbReference>
<dbReference type="Pfam" id="PF00059">
    <property type="entry name" value="Lectin_C"/>
    <property type="match status" value="3"/>
</dbReference>
<evidence type="ECO:0000313" key="2">
    <source>
        <dbReference type="Ensembl" id="ENSOMEP00000019992.1"/>
    </source>
</evidence>
<keyword evidence="3" id="KW-1185">Reference proteome</keyword>
<accession>A0A3B3CQ56</accession>
<sequence>MCVFVEGIKSGQHDFFSSFVLARTQNTCHFCLFTCQLHEYHYVDQNMTWAEAQQHCRDEYTDLATVSSMADIDRLRKINSENKHVWIGLFNQTGTIATSHWSLPGLQFNESQAKWKPNEPNGGVAETCGAIEHITDKKWLDMPCMISSNFLCYNDKMTWFDAQRYCRENHIDLISGPQLEELQKHNDDTENIIQVYERTTVVNLNSLSRFNYIFIGLFRDAWTWSDGSSFSFRHWNVWYDSTSEKNNCTILNQDGVWETKICSERKPFICYTDHVILINESRTWEEALYYCRHHHHDLVTITNLDDQRWVQEKTKNATTPFVWTGLRYTCTLGFWFWVSDEVVRFKNWASPEQVNECDMSGAMETGGEHKWVKKYDEEKFNFFCSK</sequence>
<dbReference type="Ensembl" id="ENSOMET00000029367.1">
    <property type="protein sequence ID" value="ENSOMEP00000019992.1"/>
    <property type="gene ID" value="ENSOMEG00000021810.1"/>
</dbReference>
<dbReference type="Gene3D" id="3.10.100.10">
    <property type="entry name" value="Mannose-Binding Protein A, subunit A"/>
    <property type="match status" value="3"/>
</dbReference>
<proteinExistence type="predicted"/>
<dbReference type="AlphaFoldDB" id="A0A3B3CQ56"/>
<feature type="domain" description="C-type lectin" evidence="1">
    <location>
        <begin position="152"/>
        <end position="271"/>
    </location>
</feature>